<protein>
    <recommendedName>
        <fullName evidence="1">DNA polymerase epsilon catalytic subunit</fullName>
        <ecNumber evidence="1">2.7.7.7</ecNumber>
    </recommendedName>
</protein>
<organism evidence="2 3">
    <name type="scientific">Tegillarca granosa</name>
    <name type="common">Malaysian cockle</name>
    <name type="synonym">Anadara granosa</name>
    <dbReference type="NCBI Taxonomy" id="220873"/>
    <lineage>
        <taxon>Eukaryota</taxon>
        <taxon>Metazoa</taxon>
        <taxon>Spiralia</taxon>
        <taxon>Lophotrochozoa</taxon>
        <taxon>Mollusca</taxon>
        <taxon>Bivalvia</taxon>
        <taxon>Autobranchia</taxon>
        <taxon>Pteriomorphia</taxon>
        <taxon>Arcoida</taxon>
        <taxon>Arcoidea</taxon>
        <taxon>Arcidae</taxon>
        <taxon>Tegillarca</taxon>
    </lineage>
</organism>
<comment type="cofactor">
    <cofactor evidence="1">
        <name>[4Fe-4S] cluster</name>
        <dbReference type="ChEBI" id="CHEBI:49883"/>
    </cofactor>
</comment>
<sequence length="192" mass="21849">MHFQPEIEMNWNIMHFLPEAAACQTNFSMIVAGYILSIYNHLQEEQQRMTPGNTPVKRRHESQSQVQFMAFHPIRSNNITQKISKKLSGNRNNIATEFPQPPGSYLPLNNPALEFVKSVCKVIALDSNVSIQITKLKRDLLKLIGIGEFSNDADFRDPCLSYVMPEVICKSCNHIRDLDLCRDPYLSHDGSG</sequence>
<evidence type="ECO:0000256" key="1">
    <source>
        <dbReference type="RuleBase" id="RU365029"/>
    </source>
</evidence>
<keyword evidence="1" id="KW-0239">DNA-directed DNA polymerase</keyword>
<name>A0ABQ9FK96_TEGGR</name>
<dbReference type="PANTHER" id="PTHR10670">
    <property type="entry name" value="DNA POLYMERASE EPSILON CATALYTIC SUBUNIT A"/>
    <property type="match status" value="1"/>
</dbReference>
<dbReference type="EC" id="2.7.7.7" evidence="1"/>
<accession>A0ABQ9FK96</accession>
<keyword evidence="1" id="KW-0479">Metal-binding</keyword>
<evidence type="ECO:0000313" key="2">
    <source>
        <dbReference type="EMBL" id="KAJ8316138.1"/>
    </source>
</evidence>
<comment type="similarity">
    <text evidence="1">Belongs to the DNA polymerase type-B family.</text>
</comment>
<keyword evidence="1" id="KW-0862">Zinc</keyword>
<comment type="caution">
    <text evidence="2">The sequence shown here is derived from an EMBL/GenBank/DDBJ whole genome shotgun (WGS) entry which is preliminary data.</text>
</comment>
<comment type="subcellular location">
    <subcellularLocation>
        <location evidence="1">Nucleus</location>
    </subcellularLocation>
</comment>
<reference evidence="2 3" key="1">
    <citation type="submission" date="2022-12" db="EMBL/GenBank/DDBJ databases">
        <title>Chromosome-level genome of Tegillarca granosa.</title>
        <authorList>
            <person name="Kim J."/>
        </authorList>
    </citation>
    <scope>NUCLEOTIDE SEQUENCE [LARGE SCALE GENOMIC DNA]</scope>
    <source>
        <strain evidence="2">Teg-2019</strain>
        <tissue evidence="2">Adductor muscle</tissue>
    </source>
</reference>
<dbReference type="Pfam" id="PF23250">
    <property type="entry name" value="zf_DPOE_2"/>
    <property type="match status" value="1"/>
</dbReference>
<keyword evidence="1" id="KW-0004">4Fe-4S</keyword>
<keyword evidence="1" id="KW-0238">DNA-binding</keyword>
<keyword evidence="3" id="KW-1185">Reference proteome</keyword>
<dbReference type="InterPro" id="IPR029703">
    <property type="entry name" value="POL2"/>
</dbReference>
<keyword evidence="1" id="KW-0863">Zinc-finger</keyword>
<comment type="catalytic activity">
    <reaction evidence="1">
        <text>DNA(n) + a 2'-deoxyribonucleoside 5'-triphosphate = DNA(n+1) + diphosphate</text>
        <dbReference type="Rhea" id="RHEA:22508"/>
        <dbReference type="Rhea" id="RHEA-COMP:17339"/>
        <dbReference type="Rhea" id="RHEA-COMP:17340"/>
        <dbReference type="ChEBI" id="CHEBI:33019"/>
        <dbReference type="ChEBI" id="CHEBI:61560"/>
        <dbReference type="ChEBI" id="CHEBI:173112"/>
        <dbReference type="EC" id="2.7.7.7"/>
    </reaction>
</comment>
<keyword evidence="1" id="KW-0235">DNA replication</keyword>
<dbReference type="Proteomes" id="UP001217089">
    <property type="component" value="Unassembled WGS sequence"/>
</dbReference>
<keyword evidence="1" id="KW-0408">Iron</keyword>
<keyword evidence="1" id="KW-0808">Transferase</keyword>
<keyword evidence="1" id="KW-0539">Nucleus</keyword>
<keyword evidence="1" id="KW-0548">Nucleotidyltransferase</keyword>
<dbReference type="EMBL" id="JARBDR010000328">
    <property type="protein sequence ID" value="KAJ8316138.1"/>
    <property type="molecule type" value="Genomic_DNA"/>
</dbReference>
<evidence type="ECO:0000313" key="3">
    <source>
        <dbReference type="Proteomes" id="UP001217089"/>
    </source>
</evidence>
<dbReference type="PANTHER" id="PTHR10670:SF0">
    <property type="entry name" value="DNA POLYMERASE EPSILON CATALYTIC SUBUNIT A"/>
    <property type="match status" value="1"/>
</dbReference>
<comment type="function">
    <text evidence="1">DNA polymerase II participates in chromosomal DNA replication.</text>
</comment>
<gene>
    <name evidence="2" type="ORF">KUTeg_006152</name>
</gene>
<proteinExistence type="inferred from homology"/>
<keyword evidence="1" id="KW-0411">Iron-sulfur</keyword>